<name>E9I5G8_DAPPU</name>
<dbReference type="InterPro" id="IPR036273">
    <property type="entry name" value="CRAL/TRIO_N_dom_sf"/>
</dbReference>
<feature type="domain" description="CRAL-TRIO" evidence="1">
    <location>
        <begin position="101"/>
        <end position="265"/>
    </location>
</feature>
<dbReference type="Pfam" id="PF00650">
    <property type="entry name" value="CRAL_TRIO"/>
    <property type="match status" value="1"/>
</dbReference>
<dbReference type="Proteomes" id="UP000000305">
    <property type="component" value="Unassembled WGS sequence"/>
</dbReference>
<evidence type="ECO:0000313" key="2">
    <source>
        <dbReference type="EMBL" id="EFX60762.1"/>
    </source>
</evidence>
<dbReference type="PANTHER" id="PTHR10174:SF224">
    <property type="entry name" value="RETINOL-BINDING PROTEIN PINTA"/>
    <property type="match status" value="1"/>
</dbReference>
<sequence length="319" mass="37028">MGVTTVTTTKPFETQLSPALLKKAQCELGEDEERRQQVIEIIRQWVAQQPHLQRIRMDDYGIICFARGCKYSLEKMKTKMDLMFTLRTALPEFFAGWDPLKPQIQAALACGSFLPLPYYDQHGRKVIVMRPGCYDPFRHKPEDIEKANFMISDVMVLNDEQLFVTGMVIIYDCEGFTLNHFTQRPLSLTKKHMYYLQSAPLSPKTIHFIRTTSVFQTVHNVMTNFINDKMKQRLKVHGPNVESLYQDIDRKILPKDYGGDGMSLAELTDMWKKKVEEKRDFLMESEKNLRVDESRRPGKAKTAQDIFGIEGSFRKLNVD</sequence>
<dbReference type="PROSITE" id="PS50191">
    <property type="entry name" value="CRAL_TRIO"/>
    <property type="match status" value="1"/>
</dbReference>
<dbReference type="KEGG" id="dpx:DAPPUDRAFT_307236"/>
<dbReference type="SUPFAM" id="SSF46938">
    <property type="entry name" value="CRAL/TRIO N-terminal domain"/>
    <property type="match status" value="1"/>
</dbReference>
<evidence type="ECO:0000313" key="3">
    <source>
        <dbReference type="Proteomes" id="UP000000305"/>
    </source>
</evidence>
<gene>
    <name evidence="2" type="ORF">DAPPUDRAFT_307236</name>
</gene>
<dbReference type="Gene3D" id="1.20.5.1200">
    <property type="entry name" value="Alpha-tocopherol transfer"/>
    <property type="match status" value="1"/>
</dbReference>
<dbReference type="CDD" id="cd00170">
    <property type="entry name" value="SEC14"/>
    <property type="match status" value="1"/>
</dbReference>
<dbReference type="InParanoid" id="E9I5G8"/>
<dbReference type="GO" id="GO:1902936">
    <property type="term" value="F:phosphatidylinositol bisphosphate binding"/>
    <property type="evidence" value="ECO:0000318"/>
    <property type="project" value="GO_Central"/>
</dbReference>
<dbReference type="Gene3D" id="3.40.525.10">
    <property type="entry name" value="CRAL-TRIO lipid binding domain"/>
    <property type="match status" value="1"/>
</dbReference>
<dbReference type="PANTHER" id="PTHR10174">
    <property type="entry name" value="ALPHA-TOCOPHEROL TRANSFER PROTEIN-RELATED"/>
    <property type="match status" value="1"/>
</dbReference>
<dbReference type="OMA" id="NDIYHAW"/>
<dbReference type="FunCoup" id="E9I5G8">
    <property type="interactions" value="39"/>
</dbReference>
<dbReference type="SMART" id="SM00516">
    <property type="entry name" value="SEC14"/>
    <property type="match status" value="1"/>
</dbReference>
<dbReference type="EMBL" id="GL735639">
    <property type="protein sequence ID" value="EFX60762.1"/>
    <property type="molecule type" value="Genomic_DNA"/>
</dbReference>
<dbReference type="Gene3D" id="1.10.8.20">
    <property type="entry name" value="N-terminal domain of phosphatidylinositol transfer protein sec14p"/>
    <property type="match status" value="1"/>
</dbReference>
<organism evidence="2 3">
    <name type="scientific">Daphnia pulex</name>
    <name type="common">Water flea</name>
    <dbReference type="NCBI Taxonomy" id="6669"/>
    <lineage>
        <taxon>Eukaryota</taxon>
        <taxon>Metazoa</taxon>
        <taxon>Ecdysozoa</taxon>
        <taxon>Arthropoda</taxon>
        <taxon>Crustacea</taxon>
        <taxon>Branchiopoda</taxon>
        <taxon>Diplostraca</taxon>
        <taxon>Cladocera</taxon>
        <taxon>Anomopoda</taxon>
        <taxon>Daphniidae</taxon>
        <taxon>Daphnia</taxon>
    </lineage>
</organism>
<dbReference type="PRINTS" id="PR00180">
    <property type="entry name" value="CRETINALDHBP"/>
</dbReference>
<dbReference type="eggNOG" id="KOG1471">
    <property type="taxonomic scope" value="Eukaryota"/>
</dbReference>
<dbReference type="HOGENOM" id="CLU_046597_3_1_1"/>
<accession>E9I5G8</accession>
<dbReference type="OrthoDB" id="6682367at2759"/>
<dbReference type="InterPro" id="IPR036865">
    <property type="entry name" value="CRAL-TRIO_dom_sf"/>
</dbReference>
<dbReference type="PhylomeDB" id="E9I5G8"/>
<dbReference type="InterPro" id="IPR001251">
    <property type="entry name" value="CRAL-TRIO_dom"/>
</dbReference>
<reference evidence="2 3" key="1">
    <citation type="journal article" date="2011" name="Science">
        <title>The ecoresponsive genome of Daphnia pulex.</title>
        <authorList>
            <person name="Colbourne J.K."/>
            <person name="Pfrender M.E."/>
            <person name="Gilbert D."/>
            <person name="Thomas W.K."/>
            <person name="Tucker A."/>
            <person name="Oakley T.H."/>
            <person name="Tokishita S."/>
            <person name="Aerts A."/>
            <person name="Arnold G.J."/>
            <person name="Basu M.K."/>
            <person name="Bauer D.J."/>
            <person name="Caceres C.E."/>
            <person name="Carmel L."/>
            <person name="Casola C."/>
            <person name="Choi J.H."/>
            <person name="Detter J.C."/>
            <person name="Dong Q."/>
            <person name="Dusheyko S."/>
            <person name="Eads B.D."/>
            <person name="Frohlich T."/>
            <person name="Geiler-Samerotte K.A."/>
            <person name="Gerlach D."/>
            <person name="Hatcher P."/>
            <person name="Jogdeo S."/>
            <person name="Krijgsveld J."/>
            <person name="Kriventseva E.V."/>
            <person name="Kultz D."/>
            <person name="Laforsch C."/>
            <person name="Lindquist E."/>
            <person name="Lopez J."/>
            <person name="Manak J.R."/>
            <person name="Muller J."/>
            <person name="Pangilinan J."/>
            <person name="Patwardhan R.P."/>
            <person name="Pitluck S."/>
            <person name="Pritham E.J."/>
            <person name="Rechtsteiner A."/>
            <person name="Rho M."/>
            <person name="Rogozin I.B."/>
            <person name="Sakarya O."/>
            <person name="Salamov A."/>
            <person name="Schaack S."/>
            <person name="Shapiro H."/>
            <person name="Shiga Y."/>
            <person name="Skalitzky C."/>
            <person name="Smith Z."/>
            <person name="Souvorov A."/>
            <person name="Sung W."/>
            <person name="Tang Z."/>
            <person name="Tsuchiya D."/>
            <person name="Tu H."/>
            <person name="Vos H."/>
            <person name="Wang M."/>
            <person name="Wolf Y.I."/>
            <person name="Yamagata H."/>
            <person name="Yamada T."/>
            <person name="Ye Y."/>
            <person name="Shaw J.R."/>
            <person name="Andrews J."/>
            <person name="Crease T.J."/>
            <person name="Tang H."/>
            <person name="Lucas S.M."/>
            <person name="Robertson H.M."/>
            <person name="Bork P."/>
            <person name="Koonin E.V."/>
            <person name="Zdobnov E.M."/>
            <person name="Grigoriev I.V."/>
            <person name="Lynch M."/>
            <person name="Boore J.L."/>
        </authorList>
    </citation>
    <scope>NUCLEOTIDE SEQUENCE [LARGE SCALE GENOMIC DNA]</scope>
</reference>
<dbReference type="AlphaFoldDB" id="E9I5G8"/>
<proteinExistence type="predicted"/>
<evidence type="ECO:0000259" key="1">
    <source>
        <dbReference type="PROSITE" id="PS50191"/>
    </source>
</evidence>
<protein>
    <recommendedName>
        <fullName evidence="1">CRAL-TRIO domain-containing protein</fullName>
    </recommendedName>
</protein>
<dbReference type="SUPFAM" id="SSF52087">
    <property type="entry name" value="CRAL/TRIO domain"/>
    <property type="match status" value="1"/>
</dbReference>
<keyword evidence="3" id="KW-1185">Reference proteome</keyword>